<name>A0ABQ1JNN0_9FLAO</name>
<dbReference type="EMBL" id="BMJE01000003">
    <property type="protein sequence ID" value="GGB73394.1"/>
    <property type="molecule type" value="Genomic_DNA"/>
</dbReference>
<gene>
    <name evidence="1" type="ORF">GCM10007424_11630</name>
</gene>
<sequence>MAAVVVLFYTHSFFLQQSKSFISTVQLADSGINALKRQKGITLDTLEIPLPDTEVNHSITGHLSHWGIYENAFIKSKHKEKEFIKSSFLGSSKNAVERPALYLKDKSKPLVVVGDAAIRGKAILPERGIKTGSIKGKSYYGTQLVYGTVQQSTPNLPSLQYNYQDICNYYLNRFFPEQGNFIPAINNIVIVNSFNKQVKGFVAEQTIILENTSLTGNIIVRSDKKIIIKNTAKLTDVIIVAPIIEIESGFKGNFQGIASDYIEVNNNVMLSYPTALVLLKNHTTLNTNTTDREYFRKKGKIHIGQGTTVKGTVAYLGQPNSNDYKTNIYINDTAKIKGEVYCEGNLELKGKVAGTAYVNLFVANEGGTVFVNHLYNGSISSSELPEAFGGIVFENEPKTTVKWLY</sequence>
<comment type="caution">
    <text evidence="1">The sequence shown here is derived from an EMBL/GenBank/DDBJ whole genome shotgun (WGS) entry which is preliminary data.</text>
</comment>
<evidence type="ECO:0000313" key="2">
    <source>
        <dbReference type="Proteomes" id="UP000615760"/>
    </source>
</evidence>
<reference evidence="2" key="1">
    <citation type="journal article" date="2019" name="Int. J. Syst. Evol. Microbiol.">
        <title>The Global Catalogue of Microorganisms (GCM) 10K type strain sequencing project: providing services to taxonomists for standard genome sequencing and annotation.</title>
        <authorList>
            <consortium name="The Broad Institute Genomics Platform"/>
            <consortium name="The Broad Institute Genome Sequencing Center for Infectious Disease"/>
            <person name="Wu L."/>
            <person name="Ma J."/>
        </authorList>
    </citation>
    <scope>NUCLEOTIDE SEQUENCE [LARGE SCALE GENOMIC DNA]</scope>
    <source>
        <strain evidence="2">CGMCC 1.15461</strain>
    </source>
</reference>
<protein>
    <recommendedName>
        <fullName evidence="3">Polymer-forming cytoskeletal protein</fullName>
    </recommendedName>
</protein>
<keyword evidence="2" id="KW-1185">Reference proteome</keyword>
<organism evidence="1 2">
    <name type="scientific">Flavobacterium suaedae</name>
    <dbReference type="NCBI Taxonomy" id="1767027"/>
    <lineage>
        <taxon>Bacteria</taxon>
        <taxon>Pseudomonadati</taxon>
        <taxon>Bacteroidota</taxon>
        <taxon>Flavobacteriia</taxon>
        <taxon>Flavobacteriales</taxon>
        <taxon>Flavobacteriaceae</taxon>
        <taxon>Flavobacterium</taxon>
    </lineage>
</organism>
<accession>A0ABQ1JNN0</accession>
<evidence type="ECO:0000313" key="1">
    <source>
        <dbReference type="EMBL" id="GGB73394.1"/>
    </source>
</evidence>
<evidence type="ECO:0008006" key="3">
    <source>
        <dbReference type="Google" id="ProtNLM"/>
    </source>
</evidence>
<proteinExistence type="predicted"/>
<dbReference type="Proteomes" id="UP000615760">
    <property type="component" value="Unassembled WGS sequence"/>
</dbReference>